<feature type="chain" id="PRO_5045325833" evidence="7">
    <location>
        <begin position="29"/>
        <end position="593"/>
    </location>
</feature>
<evidence type="ECO:0000256" key="2">
    <source>
        <dbReference type="ARBA" id="ARBA00022475"/>
    </source>
</evidence>
<protein>
    <submittedName>
        <fullName evidence="9">Mechanosensitive ion channel</fullName>
    </submittedName>
</protein>
<gene>
    <name evidence="9" type="ORF">JM658_04820</name>
</gene>
<dbReference type="Gene3D" id="1.10.287.1260">
    <property type="match status" value="1"/>
</dbReference>
<evidence type="ECO:0000256" key="5">
    <source>
        <dbReference type="ARBA" id="ARBA00023136"/>
    </source>
</evidence>
<keyword evidence="2" id="KW-1003">Cell membrane</keyword>
<accession>A0ABS9J126</accession>
<dbReference type="SUPFAM" id="SSF82689">
    <property type="entry name" value="Mechanosensitive channel protein MscS (YggB), C-terminal domain"/>
    <property type="match status" value="1"/>
</dbReference>
<dbReference type="Proteomes" id="UP000829517">
    <property type="component" value="Unassembled WGS sequence"/>
</dbReference>
<feature type="transmembrane region" description="Helical" evidence="6">
    <location>
        <begin position="242"/>
        <end position="263"/>
    </location>
</feature>
<keyword evidence="3 6" id="KW-0812">Transmembrane</keyword>
<evidence type="ECO:0000256" key="1">
    <source>
        <dbReference type="ARBA" id="ARBA00004651"/>
    </source>
</evidence>
<feature type="signal peptide" evidence="7">
    <location>
        <begin position="1"/>
        <end position="28"/>
    </location>
</feature>
<dbReference type="Pfam" id="PF00924">
    <property type="entry name" value="MS_channel_2nd"/>
    <property type="match status" value="1"/>
</dbReference>
<dbReference type="EMBL" id="JAETXX010000002">
    <property type="protein sequence ID" value="MCF8714144.1"/>
    <property type="molecule type" value="Genomic_DNA"/>
</dbReference>
<feature type="domain" description="Mechanosensitive ion channel MscS" evidence="8">
    <location>
        <begin position="417"/>
        <end position="482"/>
    </location>
</feature>
<feature type="transmembrane region" description="Helical" evidence="6">
    <location>
        <begin position="284"/>
        <end position="302"/>
    </location>
</feature>
<proteinExistence type="predicted"/>
<comment type="subcellular location">
    <subcellularLocation>
        <location evidence="1">Cell membrane</location>
        <topology evidence="1">Multi-pass membrane protein</topology>
    </subcellularLocation>
</comment>
<feature type="transmembrane region" description="Helical" evidence="6">
    <location>
        <begin position="395"/>
        <end position="414"/>
    </location>
</feature>
<dbReference type="Gene3D" id="3.30.70.100">
    <property type="match status" value="1"/>
</dbReference>
<feature type="transmembrane region" description="Helical" evidence="6">
    <location>
        <begin position="368"/>
        <end position="389"/>
    </location>
</feature>
<sequence>MNIGSFKHIYFSTLLNIFLLLIITTAHAQKENANQAKDSIRELPEKESVLPESKVYKDNPIGDYNEAYYKVSRLNNVMGLPPNKYNLQTPQATLEHFIVHCRNQDYKAAAYALNLNLLPDNIDEKAIQELAQKLYIVLDSRVKIDWDGLSDRPDGQSDIQTTTNQAIAGNPRRSVVFGAVDLGERDIVLRLQRVKYKEYGAFWLVSSNTVENIEDLYTEYGPRKLDRMMPSWARFKLFNAPIWKLVGTFILMGISFLVGWIFYKLLKFIFKRFKKIWLTTIASKLAKPGAIAFGVLFFYITLNELISFAGPFASNIYTLLLILVVGSITWFIMKFIDSFMIYVAENQIADVSMEENSEARQSLTYISVARRIITFLVTIIGISIVLSQFRSLEKLGISLLASAGVVTVILGVAAQSTLGNIIAGIQIAITKPAKIGDTVIINDNWGYVEDIRFTYMVVRTWDLRRLVVPLKDIISKTFENWSMTSANQIRPITLYADYHVDVDKIREKFKEFLESSDKWDRETSPSVQVVEVTDKAIKIRALCSGKDATTSWDLHCELREKLVKYISSLEKGNYLSRSRLLVDTKWDQNQNNL</sequence>
<evidence type="ECO:0000256" key="3">
    <source>
        <dbReference type="ARBA" id="ARBA00022692"/>
    </source>
</evidence>
<evidence type="ECO:0000256" key="4">
    <source>
        <dbReference type="ARBA" id="ARBA00022989"/>
    </source>
</evidence>
<dbReference type="Gene3D" id="2.30.30.60">
    <property type="match status" value="1"/>
</dbReference>
<dbReference type="InterPro" id="IPR011066">
    <property type="entry name" value="MscS_channel_C_sf"/>
</dbReference>
<evidence type="ECO:0000313" key="10">
    <source>
        <dbReference type="Proteomes" id="UP000829517"/>
    </source>
</evidence>
<keyword evidence="7" id="KW-0732">Signal</keyword>
<dbReference type="InterPro" id="IPR023408">
    <property type="entry name" value="MscS_beta-dom_sf"/>
</dbReference>
<keyword evidence="10" id="KW-1185">Reference proteome</keyword>
<reference evidence="9 10" key="1">
    <citation type="submission" date="2021-01" db="EMBL/GenBank/DDBJ databases">
        <title>Genome sequencing of Joostella atrarenae M1-2 (= KCTC 23194).</title>
        <authorList>
            <person name="Zakaria M.R."/>
            <person name="Lam M.Q."/>
            <person name="Chong C.S."/>
        </authorList>
    </citation>
    <scope>NUCLEOTIDE SEQUENCE [LARGE SCALE GENOMIC DNA]</scope>
    <source>
        <strain evidence="9 10">M1-2</strain>
    </source>
</reference>
<dbReference type="InterPro" id="IPR010920">
    <property type="entry name" value="LSM_dom_sf"/>
</dbReference>
<dbReference type="PANTHER" id="PTHR30566:SF25">
    <property type="entry name" value="INNER MEMBRANE PROTEIN"/>
    <property type="match status" value="1"/>
</dbReference>
<dbReference type="InterPro" id="IPR006685">
    <property type="entry name" value="MscS_channel_2nd"/>
</dbReference>
<evidence type="ECO:0000256" key="7">
    <source>
        <dbReference type="SAM" id="SignalP"/>
    </source>
</evidence>
<keyword evidence="4 6" id="KW-1133">Transmembrane helix</keyword>
<name>A0ABS9J126_9FLAO</name>
<evidence type="ECO:0000259" key="8">
    <source>
        <dbReference type="Pfam" id="PF00924"/>
    </source>
</evidence>
<comment type="caution">
    <text evidence="9">The sequence shown here is derived from an EMBL/GenBank/DDBJ whole genome shotgun (WGS) entry which is preliminary data.</text>
</comment>
<dbReference type="RefSeq" id="WP_236958106.1">
    <property type="nucleotide sequence ID" value="NZ_JAETXX010000002.1"/>
</dbReference>
<evidence type="ECO:0000256" key="6">
    <source>
        <dbReference type="SAM" id="Phobius"/>
    </source>
</evidence>
<keyword evidence="5 6" id="KW-0472">Membrane</keyword>
<dbReference type="PANTHER" id="PTHR30566">
    <property type="entry name" value="YNAI-RELATED MECHANOSENSITIVE ION CHANNEL"/>
    <property type="match status" value="1"/>
</dbReference>
<feature type="transmembrane region" description="Helical" evidence="6">
    <location>
        <begin position="314"/>
        <end position="333"/>
    </location>
</feature>
<dbReference type="SUPFAM" id="SSF50182">
    <property type="entry name" value="Sm-like ribonucleoproteins"/>
    <property type="match status" value="1"/>
</dbReference>
<organism evidence="9 10">
    <name type="scientific">Joostella atrarenae</name>
    <dbReference type="NCBI Taxonomy" id="679257"/>
    <lineage>
        <taxon>Bacteria</taxon>
        <taxon>Pseudomonadati</taxon>
        <taxon>Bacteroidota</taxon>
        <taxon>Flavobacteriia</taxon>
        <taxon>Flavobacteriales</taxon>
        <taxon>Flavobacteriaceae</taxon>
        <taxon>Joostella</taxon>
    </lineage>
</organism>
<evidence type="ECO:0000313" key="9">
    <source>
        <dbReference type="EMBL" id="MCF8714144.1"/>
    </source>
</evidence>